<evidence type="ECO:0000256" key="15">
    <source>
        <dbReference type="ARBA" id="ARBA00023128"/>
    </source>
</evidence>
<keyword evidence="10" id="KW-1278">Translocase</keyword>
<comment type="catalytic activity">
    <reaction evidence="18">
        <text>a ubiquinone + NADH + 5 H(+)(in) = a ubiquinol + NAD(+) + 4 H(+)(out)</text>
        <dbReference type="Rhea" id="RHEA:29091"/>
        <dbReference type="Rhea" id="RHEA-COMP:9565"/>
        <dbReference type="Rhea" id="RHEA-COMP:9566"/>
        <dbReference type="ChEBI" id="CHEBI:15378"/>
        <dbReference type="ChEBI" id="CHEBI:16389"/>
        <dbReference type="ChEBI" id="CHEBI:17976"/>
        <dbReference type="ChEBI" id="CHEBI:57540"/>
        <dbReference type="ChEBI" id="CHEBI:57945"/>
        <dbReference type="EC" id="7.1.1.2"/>
    </reaction>
</comment>
<accession>A0A0E3UR57</accession>
<feature type="domain" description="NADH:quinone oxidoreductase/Mrp antiporter transmembrane" evidence="20">
    <location>
        <begin position="24"/>
        <end position="274"/>
    </location>
</feature>
<feature type="transmembrane region" description="Helical" evidence="19">
    <location>
        <begin position="304"/>
        <end position="324"/>
    </location>
</feature>
<comment type="function">
    <text evidence="1">Core subunit of the mitochondrial membrane respiratory chain NADH dehydrogenase (Complex I) that is believed to belong to the minimal assembly required for catalysis. Complex I functions in the transfer of electrons from NADH to the respiratory chain. The immediate electron acceptor for the enzyme is believed to be ubiquinone.</text>
</comment>
<feature type="transmembrane region" description="Helical" evidence="19">
    <location>
        <begin position="141"/>
        <end position="159"/>
    </location>
</feature>
<keyword evidence="8 19" id="KW-0812">Transmembrane</keyword>
<evidence type="ECO:0000256" key="2">
    <source>
        <dbReference type="ARBA" id="ARBA00004448"/>
    </source>
</evidence>
<keyword evidence="13" id="KW-0520">NAD</keyword>
<evidence type="ECO:0000256" key="17">
    <source>
        <dbReference type="ARBA" id="ARBA00031028"/>
    </source>
</evidence>
<keyword evidence="6" id="KW-0813">Transport</keyword>
<dbReference type="AlphaFoldDB" id="A0A0E3UR57"/>
<feature type="transmembrane region" description="Helical" evidence="19">
    <location>
        <begin position="189"/>
        <end position="209"/>
    </location>
</feature>
<evidence type="ECO:0000256" key="3">
    <source>
        <dbReference type="ARBA" id="ARBA00007012"/>
    </source>
</evidence>
<dbReference type="InterPro" id="IPR050175">
    <property type="entry name" value="Complex_I_Subunit_2"/>
</dbReference>
<protein>
    <recommendedName>
        <fullName evidence="5">NADH-ubiquinone oxidoreductase chain 2</fullName>
        <ecNumber evidence="4">7.1.1.2</ecNumber>
    </recommendedName>
    <alternativeName>
        <fullName evidence="17">NADH dehydrogenase subunit 2</fullName>
    </alternativeName>
</protein>
<evidence type="ECO:0000259" key="20">
    <source>
        <dbReference type="Pfam" id="PF00361"/>
    </source>
</evidence>
<evidence type="ECO:0000256" key="7">
    <source>
        <dbReference type="ARBA" id="ARBA00022660"/>
    </source>
</evidence>
<keyword evidence="14" id="KW-0830">Ubiquinone</keyword>
<evidence type="ECO:0000256" key="12">
    <source>
        <dbReference type="ARBA" id="ARBA00022989"/>
    </source>
</evidence>
<feature type="transmembrane region" description="Helical" evidence="19">
    <location>
        <begin position="230"/>
        <end position="257"/>
    </location>
</feature>
<sequence length="325" mass="37283">MLINSTKFLLVNSTMIGVIVTICSNNWMSLWIGMEISMLSFIPLMMSNKITSSQSMIQYFIIQSLASTMFLFSIITMLVGANMELIEMLMVISMLIKIGIAPFHNWVLNIIESIDYMIMIFLLTIMKLPPLTAMYQINSGMVTIPLLISVTISSVSSLNQSSLRKMLGFSSIYNMTLVISSISTMKISLIFMLIYSINLFMLVYMIESMKINFINQFVFNEFTLWLKMNLWINMLSMAGFPPLMGFLSKMMIIQMLISLNEMLLVSLIMMTSLLILMFYTRLVFSSMLISNTFKKWTLNFNKPLHFVMISNLLFTFSLLAMNSMV</sequence>
<dbReference type="InterPro" id="IPR001750">
    <property type="entry name" value="ND/Mrp_TM"/>
</dbReference>
<evidence type="ECO:0000313" key="21">
    <source>
        <dbReference type="EMBL" id="AKC91102.1"/>
    </source>
</evidence>
<evidence type="ECO:0000256" key="8">
    <source>
        <dbReference type="ARBA" id="ARBA00022692"/>
    </source>
</evidence>
<dbReference type="EC" id="7.1.1.2" evidence="4"/>
<dbReference type="Pfam" id="PF00361">
    <property type="entry name" value="Proton_antipo_M"/>
    <property type="match status" value="1"/>
</dbReference>
<evidence type="ECO:0000256" key="18">
    <source>
        <dbReference type="ARBA" id="ARBA00049551"/>
    </source>
</evidence>
<evidence type="ECO:0000256" key="10">
    <source>
        <dbReference type="ARBA" id="ARBA00022967"/>
    </source>
</evidence>
<dbReference type="GO" id="GO:0005743">
    <property type="term" value="C:mitochondrial inner membrane"/>
    <property type="evidence" value="ECO:0007669"/>
    <property type="project" value="UniProtKB-SubCell"/>
</dbReference>
<keyword evidence="16 19" id="KW-0472">Membrane</keyword>
<evidence type="ECO:0000256" key="9">
    <source>
        <dbReference type="ARBA" id="ARBA00022792"/>
    </source>
</evidence>
<geneLocation type="mitochondrion" evidence="21"/>
<keyword evidence="12 19" id="KW-1133">Transmembrane helix</keyword>
<dbReference type="EMBL" id="KP749836">
    <property type="protein sequence ID" value="AKC91102.1"/>
    <property type="molecule type" value="Genomic_DNA"/>
</dbReference>
<comment type="subcellular location">
    <subcellularLocation>
        <location evidence="2">Mitochondrion inner membrane</location>
        <topology evidence="2">Multi-pass membrane protein</topology>
    </subcellularLocation>
</comment>
<evidence type="ECO:0000256" key="13">
    <source>
        <dbReference type="ARBA" id="ARBA00023027"/>
    </source>
</evidence>
<dbReference type="PANTHER" id="PTHR46552">
    <property type="entry name" value="NADH-UBIQUINONE OXIDOREDUCTASE CHAIN 2"/>
    <property type="match status" value="1"/>
</dbReference>
<dbReference type="RefSeq" id="YP_009136196.1">
    <property type="nucleotide sequence ID" value="NC_026977.1"/>
</dbReference>
<feature type="transmembrane region" description="Helical" evidence="19">
    <location>
        <begin position="166"/>
        <end position="183"/>
    </location>
</feature>
<evidence type="ECO:0000256" key="5">
    <source>
        <dbReference type="ARBA" id="ARBA00021008"/>
    </source>
</evidence>
<reference evidence="21" key="1">
    <citation type="submission" date="2015-02" db="EMBL/GenBank/DDBJ databases">
        <title>Complete mitochondrial genome of Nephotettix cincticeps (Hemiptera:Cicadellidae).</title>
        <authorList>
            <person name="Zhang H."/>
            <person name="Yan D."/>
        </authorList>
    </citation>
    <scope>NUCLEOTIDE SEQUENCE</scope>
</reference>
<keyword evidence="15 21" id="KW-0496">Mitochondrion</keyword>
<dbReference type="PANTHER" id="PTHR46552:SF1">
    <property type="entry name" value="NADH-UBIQUINONE OXIDOREDUCTASE CHAIN 2"/>
    <property type="match status" value="1"/>
</dbReference>
<dbReference type="GO" id="GO:0008137">
    <property type="term" value="F:NADH dehydrogenase (ubiquinone) activity"/>
    <property type="evidence" value="ECO:0007669"/>
    <property type="project" value="UniProtKB-EC"/>
</dbReference>
<evidence type="ECO:0000256" key="11">
    <source>
        <dbReference type="ARBA" id="ARBA00022982"/>
    </source>
</evidence>
<feature type="transmembrane region" description="Helical" evidence="19">
    <location>
        <begin position="59"/>
        <end position="79"/>
    </location>
</feature>
<name>A0A0E3UR57_NEPCI</name>
<evidence type="ECO:0000256" key="14">
    <source>
        <dbReference type="ARBA" id="ARBA00023075"/>
    </source>
</evidence>
<evidence type="ECO:0000256" key="19">
    <source>
        <dbReference type="SAM" id="Phobius"/>
    </source>
</evidence>
<dbReference type="GO" id="GO:0006120">
    <property type="term" value="P:mitochondrial electron transport, NADH to ubiquinone"/>
    <property type="evidence" value="ECO:0007669"/>
    <property type="project" value="TreeGrafter"/>
</dbReference>
<keyword evidence="9" id="KW-0999">Mitochondrion inner membrane</keyword>
<dbReference type="CTD" id="4536"/>
<keyword evidence="11" id="KW-0249">Electron transport</keyword>
<dbReference type="GeneID" id="24250553"/>
<comment type="similarity">
    <text evidence="3">Belongs to the complex I subunit 2 family.</text>
</comment>
<organism evidence="21">
    <name type="scientific">Nephotettix cincticeps</name>
    <name type="common">Green rice leafhopper</name>
    <name type="synonym">Selenocephalus cincticeps</name>
    <dbReference type="NCBI Taxonomy" id="94400"/>
    <lineage>
        <taxon>Eukaryota</taxon>
        <taxon>Metazoa</taxon>
        <taxon>Ecdysozoa</taxon>
        <taxon>Arthropoda</taxon>
        <taxon>Hexapoda</taxon>
        <taxon>Insecta</taxon>
        <taxon>Pterygota</taxon>
        <taxon>Neoptera</taxon>
        <taxon>Paraneoptera</taxon>
        <taxon>Hemiptera</taxon>
        <taxon>Auchenorrhyncha</taxon>
        <taxon>Membracoidea</taxon>
        <taxon>Cicadellidae</taxon>
        <taxon>Deltocephalinae</taxon>
        <taxon>Chiasmini</taxon>
        <taxon>Nephotettix</taxon>
    </lineage>
</organism>
<keyword evidence="7" id="KW-0679">Respiratory chain</keyword>
<evidence type="ECO:0000256" key="16">
    <source>
        <dbReference type="ARBA" id="ARBA00023136"/>
    </source>
</evidence>
<feature type="transmembrane region" description="Helical" evidence="19">
    <location>
        <begin position="263"/>
        <end position="284"/>
    </location>
</feature>
<proteinExistence type="inferred from homology"/>
<gene>
    <name evidence="21" type="primary">ND2</name>
</gene>
<evidence type="ECO:0000256" key="6">
    <source>
        <dbReference type="ARBA" id="ARBA00022448"/>
    </source>
</evidence>
<evidence type="ECO:0000256" key="1">
    <source>
        <dbReference type="ARBA" id="ARBA00003257"/>
    </source>
</evidence>
<evidence type="ECO:0000256" key="4">
    <source>
        <dbReference type="ARBA" id="ARBA00012944"/>
    </source>
</evidence>